<feature type="region of interest" description="Disordered" evidence="1">
    <location>
        <begin position="294"/>
        <end position="320"/>
    </location>
</feature>
<proteinExistence type="predicted"/>
<reference evidence="3" key="1">
    <citation type="journal article" date="2020" name="Nature">
        <title>Giant virus diversity and host interactions through global metagenomics.</title>
        <authorList>
            <person name="Schulz F."/>
            <person name="Roux S."/>
            <person name="Paez-Espino D."/>
            <person name="Jungbluth S."/>
            <person name="Walsh D.A."/>
            <person name="Denef V.J."/>
            <person name="McMahon K.D."/>
            <person name="Konstantinidis K.T."/>
            <person name="Eloe-Fadrosh E.A."/>
            <person name="Kyrpides N.C."/>
            <person name="Woyke T."/>
        </authorList>
    </citation>
    <scope>NUCLEOTIDE SEQUENCE</scope>
    <source>
        <strain evidence="3">GVMAG-M-3300020169-51</strain>
    </source>
</reference>
<accession>A0A6C0BYL1</accession>
<feature type="compositionally biased region" description="Basic and acidic residues" evidence="1">
    <location>
        <begin position="295"/>
        <end position="314"/>
    </location>
</feature>
<organism evidence="3">
    <name type="scientific">viral metagenome</name>
    <dbReference type="NCBI Taxonomy" id="1070528"/>
    <lineage>
        <taxon>unclassified sequences</taxon>
        <taxon>metagenomes</taxon>
        <taxon>organismal metagenomes</taxon>
    </lineage>
</organism>
<sequence length="320" mass="35845">MESKEKVIPILTSLALFSIITVIFSSIKYYVSESMYPPDKSTSLTLTVLYVVLAVVLQLSINLINTKRLCSARPLGALVHTFLPNAFIFIVVLLIIRNKPGWLRPFSNTIGYGIIALFNDLKWLSDLATKDKDKTLIKKDNSLFLNELTPSNFTPLVKEMHKNDLITFSEKQVESISSLEKSSGGPVTNSESSYKPMIGGSNRNRKKKIQKGGAKELSESTTDAIAADVKQNKSQKEEVLPNELIENKLLQKLWSLVSLKSIISECTWFLLSGILVLAYSYNGILNLSCSYTSEQQKERNKKREEKIAENESKKPKSSTV</sequence>
<evidence type="ECO:0000256" key="2">
    <source>
        <dbReference type="SAM" id="Phobius"/>
    </source>
</evidence>
<dbReference type="AlphaFoldDB" id="A0A6C0BYL1"/>
<keyword evidence="2" id="KW-1133">Transmembrane helix</keyword>
<keyword evidence="2" id="KW-0472">Membrane</keyword>
<dbReference type="EMBL" id="MN739298">
    <property type="protein sequence ID" value="QHS97485.1"/>
    <property type="molecule type" value="Genomic_DNA"/>
</dbReference>
<feature type="compositionally biased region" description="Polar residues" evidence="1">
    <location>
        <begin position="178"/>
        <end position="193"/>
    </location>
</feature>
<feature type="transmembrane region" description="Helical" evidence="2">
    <location>
        <begin position="75"/>
        <end position="96"/>
    </location>
</feature>
<evidence type="ECO:0000313" key="3">
    <source>
        <dbReference type="EMBL" id="QHS97485.1"/>
    </source>
</evidence>
<evidence type="ECO:0000256" key="1">
    <source>
        <dbReference type="SAM" id="MobiDB-lite"/>
    </source>
</evidence>
<feature type="transmembrane region" description="Helical" evidence="2">
    <location>
        <begin position="7"/>
        <end position="31"/>
    </location>
</feature>
<feature type="region of interest" description="Disordered" evidence="1">
    <location>
        <begin position="178"/>
        <end position="206"/>
    </location>
</feature>
<feature type="transmembrane region" description="Helical" evidence="2">
    <location>
        <begin position="43"/>
        <end position="63"/>
    </location>
</feature>
<keyword evidence="2" id="KW-0812">Transmembrane</keyword>
<protein>
    <submittedName>
        <fullName evidence="3">Uncharacterized protein</fullName>
    </submittedName>
</protein>
<name>A0A6C0BYL1_9ZZZZ</name>